<dbReference type="EMBL" id="JAHLFG010000093">
    <property type="protein sequence ID" value="MBU3827512.1"/>
    <property type="molecule type" value="Genomic_DNA"/>
</dbReference>
<protein>
    <recommendedName>
        <fullName evidence="5">Ribosomal RNA large subunit methyltransferase H</fullName>
        <ecNumber evidence="5">2.1.1.177</ecNumber>
    </recommendedName>
    <alternativeName>
        <fullName evidence="5">23S rRNA (pseudouridine1915-N3)-methyltransferase</fullName>
    </alternativeName>
    <alternativeName>
        <fullName evidence="5">23S rRNA m3Psi1915 methyltransferase</fullName>
    </alternativeName>
    <alternativeName>
        <fullName evidence="5">rRNA (pseudouridine-N3-)-methyltransferase RlmH</fullName>
    </alternativeName>
</protein>
<name>A0A9E2KQ97_9GAMM</name>
<gene>
    <name evidence="5 6" type="primary">rlmH</name>
    <name evidence="6" type="ORF">IAA31_08530</name>
</gene>
<evidence type="ECO:0000256" key="5">
    <source>
        <dbReference type="HAMAP-Rule" id="MF_00658"/>
    </source>
</evidence>
<dbReference type="CDD" id="cd18081">
    <property type="entry name" value="RlmH-like"/>
    <property type="match status" value="1"/>
</dbReference>
<dbReference type="Gene3D" id="3.40.1280.10">
    <property type="match status" value="1"/>
</dbReference>
<dbReference type="AlphaFoldDB" id="A0A9E2KQ97"/>
<evidence type="ECO:0000256" key="1">
    <source>
        <dbReference type="ARBA" id="ARBA00022603"/>
    </source>
</evidence>
<feature type="binding site" evidence="5">
    <location>
        <position position="104"/>
    </location>
    <ligand>
        <name>S-adenosyl-L-methionine</name>
        <dbReference type="ChEBI" id="CHEBI:59789"/>
    </ligand>
</feature>
<evidence type="ECO:0000313" key="6">
    <source>
        <dbReference type="EMBL" id="MBU3827512.1"/>
    </source>
</evidence>
<comment type="function">
    <text evidence="5">Specifically methylates the pseudouridine at position 1915 (m3Psi1915) in 23S rRNA.</text>
</comment>
<dbReference type="InterPro" id="IPR029028">
    <property type="entry name" value="Alpha/beta_knot_MTases"/>
</dbReference>
<organism evidence="6 7">
    <name type="scientific">Candidatus Anaerobiospirillum merdipullorum</name>
    <dbReference type="NCBI Taxonomy" id="2838450"/>
    <lineage>
        <taxon>Bacteria</taxon>
        <taxon>Pseudomonadati</taxon>
        <taxon>Pseudomonadota</taxon>
        <taxon>Gammaproteobacteria</taxon>
        <taxon>Aeromonadales</taxon>
        <taxon>Succinivibrionaceae</taxon>
        <taxon>Anaerobiospirillum</taxon>
    </lineage>
</organism>
<dbReference type="Proteomes" id="UP000824150">
    <property type="component" value="Unassembled WGS sequence"/>
</dbReference>
<evidence type="ECO:0000256" key="3">
    <source>
        <dbReference type="ARBA" id="ARBA00022691"/>
    </source>
</evidence>
<comment type="similarity">
    <text evidence="4 5">Belongs to the RNA methyltransferase RlmH family.</text>
</comment>
<keyword evidence="3 5" id="KW-0949">S-adenosyl-L-methionine</keyword>
<dbReference type="Pfam" id="PF02590">
    <property type="entry name" value="SPOUT_MTase"/>
    <property type="match status" value="1"/>
</dbReference>
<dbReference type="SUPFAM" id="SSF75217">
    <property type="entry name" value="alpha/beta knot"/>
    <property type="match status" value="1"/>
</dbReference>
<sequence>MKVHLIAIGTKMPAWVTTAFEEYQKRLPEYFALQLHELPMERRDGRASVQKLMEKEGQLILKALPKRAYVICLDEHGKEMTSVQLAKRVEFLQSQGCDAAIIIGGPDGLAPEIKALAQEMWALSKLTLPHPLVRVILAETLYRAWSISAGLPYHRA</sequence>
<comment type="subcellular location">
    <subcellularLocation>
        <location evidence="5">Cytoplasm</location>
    </subcellularLocation>
</comment>
<keyword evidence="1 5" id="KW-0489">Methyltransferase</keyword>
<reference evidence="6" key="2">
    <citation type="submission" date="2021-04" db="EMBL/GenBank/DDBJ databases">
        <authorList>
            <person name="Gilroy R."/>
        </authorList>
    </citation>
    <scope>NUCLEOTIDE SEQUENCE</scope>
    <source>
        <strain evidence="6">687</strain>
    </source>
</reference>
<dbReference type="PANTHER" id="PTHR33603:SF1">
    <property type="entry name" value="RIBOSOMAL RNA LARGE SUBUNIT METHYLTRANSFERASE H"/>
    <property type="match status" value="1"/>
</dbReference>
<feature type="binding site" evidence="5">
    <location>
        <position position="73"/>
    </location>
    <ligand>
        <name>S-adenosyl-L-methionine</name>
        <dbReference type="ChEBI" id="CHEBI:59789"/>
    </ligand>
</feature>
<evidence type="ECO:0000256" key="2">
    <source>
        <dbReference type="ARBA" id="ARBA00022679"/>
    </source>
</evidence>
<keyword evidence="5" id="KW-0698">rRNA processing</keyword>
<reference evidence="6" key="1">
    <citation type="journal article" date="2021" name="PeerJ">
        <title>Extensive microbial diversity within the chicken gut microbiome revealed by metagenomics and culture.</title>
        <authorList>
            <person name="Gilroy R."/>
            <person name="Ravi A."/>
            <person name="Getino M."/>
            <person name="Pursley I."/>
            <person name="Horton D.L."/>
            <person name="Alikhan N.F."/>
            <person name="Baker D."/>
            <person name="Gharbi K."/>
            <person name="Hall N."/>
            <person name="Watson M."/>
            <person name="Adriaenssens E.M."/>
            <person name="Foster-Nyarko E."/>
            <person name="Jarju S."/>
            <person name="Secka A."/>
            <person name="Antonio M."/>
            <person name="Oren A."/>
            <person name="Chaudhuri R.R."/>
            <person name="La Ragione R."/>
            <person name="Hildebrand F."/>
            <person name="Pallen M.J."/>
        </authorList>
    </citation>
    <scope>NUCLEOTIDE SEQUENCE</scope>
    <source>
        <strain evidence="6">687</strain>
    </source>
</reference>
<proteinExistence type="inferred from homology"/>
<feature type="binding site" evidence="5">
    <location>
        <begin position="123"/>
        <end position="128"/>
    </location>
    <ligand>
        <name>S-adenosyl-L-methionine</name>
        <dbReference type="ChEBI" id="CHEBI:59789"/>
    </ligand>
</feature>
<dbReference type="PIRSF" id="PIRSF004505">
    <property type="entry name" value="MT_bac"/>
    <property type="match status" value="1"/>
</dbReference>
<keyword evidence="5" id="KW-0963">Cytoplasm</keyword>
<comment type="caution">
    <text evidence="6">The sequence shown here is derived from an EMBL/GenBank/DDBJ whole genome shotgun (WGS) entry which is preliminary data.</text>
</comment>
<comment type="catalytic activity">
    <reaction evidence="5">
        <text>pseudouridine(1915) in 23S rRNA + S-adenosyl-L-methionine = N(3)-methylpseudouridine(1915) in 23S rRNA + S-adenosyl-L-homocysteine + H(+)</text>
        <dbReference type="Rhea" id="RHEA:42752"/>
        <dbReference type="Rhea" id="RHEA-COMP:10221"/>
        <dbReference type="Rhea" id="RHEA-COMP:10222"/>
        <dbReference type="ChEBI" id="CHEBI:15378"/>
        <dbReference type="ChEBI" id="CHEBI:57856"/>
        <dbReference type="ChEBI" id="CHEBI:59789"/>
        <dbReference type="ChEBI" id="CHEBI:65314"/>
        <dbReference type="ChEBI" id="CHEBI:74486"/>
        <dbReference type="EC" id="2.1.1.177"/>
    </reaction>
</comment>
<evidence type="ECO:0000256" key="4">
    <source>
        <dbReference type="ARBA" id="ARBA00038303"/>
    </source>
</evidence>
<dbReference type="HAMAP" id="MF_00658">
    <property type="entry name" value="23SrRNA_methyltr_H"/>
    <property type="match status" value="1"/>
</dbReference>
<dbReference type="PANTHER" id="PTHR33603">
    <property type="entry name" value="METHYLTRANSFERASE"/>
    <property type="match status" value="1"/>
</dbReference>
<dbReference type="EC" id="2.1.1.177" evidence="5"/>
<comment type="subunit">
    <text evidence="5">Homodimer.</text>
</comment>
<dbReference type="GO" id="GO:0070038">
    <property type="term" value="F:rRNA (pseudouridine-N3-)-methyltransferase activity"/>
    <property type="evidence" value="ECO:0007669"/>
    <property type="project" value="UniProtKB-UniRule"/>
</dbReference>
<dbReference type="NCBIfam" id="TIGR00246">
    <property type="entry name" value="tRNA_RlmH_YbeA"/>
    <property type="match status" value="1"/>
</dbReference>
<dbReference type="GO" id="GO:0005737">
    <property type="term" value="C:cytoplasm"/>
    <property type="evidence" value="ECO:0007669"/>
    <property type="project" value="UniProtKB-SubCell"/>
</dbReference>
<keyword evidence="2 5" id="KW-0808">Transferase</keyword>
<dbReference type="NCBIfam" id="NF000986">
    <property type="entry name" value="PRK00103.1-4"/>
    <property type="match status" value="1"/>
</dbReference>
<dbReference type="InterPro" id="IPR003742">
    <property type="entry name" value="RlmH-like"/>
</dbReference>
<accession>A0A9E2KQ97</accession>
<dbReference type="InterPro" id="IPR029026">
    <property type="entry name" value="tRNA_m1G_MTases_N"/>
</dbReference>
<evidence type="ECO:0000313" key="7">
    <source>
        <dbReference type="Proteomes" id="UP000824150"/>
    </source>
</evidence>